<keyword evidence="8 10" id="KW-1133">Transmembrane helix</keyword>
<evidence type="ECO:0000256" key="1">
    <source>
        <dbReference type="ARBA" id="ARBA00000900"/>
    </source>
</evidence>
<keyword evidence="5" id="KW-0808">Transferase</keyword>
<accession>A0A7J6HC84</accession>
<feature type="domain" description="SWEET-like" evidence="11">
    <location>
        <begin position="35"/>
        <end position="198"/>
    </location>
</feature>
<comment type="subcellular location">
    <subcellularLocation>
        <location evidence="2">Endomembrane system</location>
        <topology evidence="2">Multi-pass membrane protein</topology>
    </subcellularLocation>
</comment>
<evidence type="ECO:0000256" key="9">
    <source>
        <dbReference type="ARBA" id="ARBA00023136"/>
    </source>
</evidence>
<dbReference type="InterPro" id="IPR021319">
    <property type="entry name" value="DUF2921"/>
</dbReference>
<organism evidence="13 15">
    <name type="scientific">Cannabis sativa</name>
    <name type="common">Hemp</name>
    <name type="synonym">Marijuana</name>
    <dbReference type="NCBI Taxonomy" id="3483"/>
    <lineage>
        <taxon>Eukaryota</taxon>
        <taxon>Viridiplantae</taxon>
        <taxon>Streptophyta</taxon>
        <taxon>Embryophyta</taxon>
        <taxon>Tracheophyta</taxon>
        <taxon>Spermatophyta</taxon>
        <taxon>Magnoliopsida</taxon>
        <taxon>eudicotyledons</taxon>
        <taxon>Gunneridae</taxon>
        <taxon>Pentapetalae</taxon>
        <taxon>rosids</taxon>
        <taxon>fabids</taxon>
        <taxon>Rosales</taxon>
        <taxon>Cannabaceae</taxon>
        <taxon>Cannabis</taxon>
    </lineage>
</organism>
<evidence type="ECO:0000256" key="5">
    <source>
        <dbReference type="ARBA" id="ARBA00022679"/>
    </source>
</evidence>
<name>A0A7J6HC84_CANSA</name>
<dbReference type="Pfam" id="PF11145">
    <property type="entry name" value="DUF2921"/>
    <property type="match status" value="1"/>
</dbReference>
<dbReference type="Proteomes" id="UP000583929">
    <property type="component" value="Unassembled WGS sequence"/>
</dbReference>
<evidence type="ECO:0000256" key="4">
    <source>
        <dbReference type="ARBA" id="ARBA00012483"/>
    </source>
</evidence>
<feature type="transmembrane region" description="Helical" evidence="10">
    <location>
        <begin position="47"/>
        <end position="65"/>
    </location>
</feature>
<evidence type="ECO:0000259" key="11">
    <source>
        <dbReference type="Pfam" id="PF11145"/>
    </source>
</evidence>
<dbReference type="AlphaFoldDB" id="A0A7J6HC84"/>
<evidence type="ECO:0000313" key="13">
    <source>
        <dbReference type="EMBL" id="KAF4392936.1"/>
    </source>
</evidence>
<dbReference type="EC" id="2.3.2.27" evidence="4"/>
<feature type="transmembrane region" description="Helical" evidence="10">
    <location>
        <begin position="181"/>
        <end position="203"/>
    </location>
</feature>
<evidence type="ECO:0000256" key="6">
    <source>
        <dbReference type="ARBA" id="ARBA00022692"/>
    </source>
</evidence>
<evidence type="ECO:0000256" key="2">
    <source>
        <dbReference type="ARBA" id="ARBA00004127"/>
    </source>
</evidence>
<comment type="caution">
    <text evidence="13">The sequence shown here is derived from an EMBL/GenBank/DDBJ whole genome shotgun (WGS) entry which is preliminary data.</text>
</comment>
<proteinExistence type="predicted"/>
<evidence type="ECO:0000256" key="3">
    <source>
        <dbReference type="ARBA" id="ARBA00004906"/>
    </source>
</evidence>
<evidence type="ECO:0000313" key="15">
    <source>
        <dbReference type="Proteomes" id="UP000583929"/>
    </source>
</evidence>
<dbReference type="Proteomes" id="UP000525078">
    <property type="component" value="Unassembled WGS sequence"/>
</dbReference>
<protein>
    <recommendedName>
        <fullName evidence="4">RING-type E3 ubiquitin transferase</fullName>
        <ecNumber evidence="4">2.3.2.27</ecNumber>
    </recommendedName>
</protein>
<dbReference type="PANTHER" id="PTHR33389">
    <property type="entry name" value="FAMILY PROTEIN, PUTATIVE (DUF2921)-RELATED"/>
    <property type="match status" value="1"/>
</dbReference>
<dbReference type="EMBL" id="JAATIP010000041">
    <property type="protein sequence ID" value="KAF4386639.1"/>
    <property type="molecule type" value="Genomic_DNA"/>
</dbReference>
<evidence type="ECO:0000256" key="7">
    <source>
        <dbReference type="ARBA" id="ARBA00022786"/>
    </source>
</evidence>
<gene>
    <name evidence="12" type="ORF">F8388_006594</name>
    <name evidence="13" type="ORF">G4B88_011931</name>
</gene>
<dbReference type="EMBL" id="JAATIQ010000050">
    <property type="protein sequence ID" value="KAF4392936.1"/>
    <property type="molecule type" value="Genomic_DNA"/>
</dbReference>
<evidence type="ECO:0000313" key="14">
    <source>
        <dbReference type="Proteomes" id="UP000525078"/>
    </source>
</evidence>
<keyword evidence="7" id="KW-0833">Ubl conjugation pathway</keyword>
<keyword evidence="6 10" id="KW-0812">Transmembrane</keyword>
<comment type="pathway">
    <text evidence="3">Protein modification; protein ubiquitination.</text>
</comment>
<dbReference type="GO" id="GO:0012505">
    <property type="term" value="C:endomembrane system"/>
    <property type="evidence" value="ECO:0007669"/>
    <property type="project" value="UniProtKB-SubCell"/>
</dbReference>
<keyword evidence="15" id="KW-1185">Reference proteome</keyword>
<sequence>MVGFGYSSTEGISDPLHFETPELVSTAFVFNEVQDPILRADVETIKAIFSNTLACVFSVLQIFHLRRNPNVVSFVSMIIPKLVFLVVGLKPNKSVKGVIKVAFFLFQSRLLQHTWLVRRSSHGDNEGLQMAEKEAMFVTLRVYAELAFLSRRKRNHEIDSFLLPQIFFKLFRDSREISLAYSYYIGTTLVCWILPNAYGFVLLSCLDI</sequence>
<dbReference type="PANTHER" id="PTHR33389:SF18">
    <property type="entry name" value="OS01G0677900 PROTEIN"/>
    <property type="match status" value="1"/>
</dbReference>
<evidence type="ECO:0000313" key="12">
    <source>
        <dbReference type="EMBL" id="KAF4386639.1"/>
    </source>
</evidence>
<reference evidence="14 15" key="1">
    <citation type="journal article" date="2020" name="bioRxiv">
        <title>Sequence and annotation of 42 cannabis genomes reveals extensive copy number variation in cannabinoid synthesis and pathogen resistance genes.</title>
        <authorList>
            <person name="Mckernan K.J."/>
            <person name="Helbert Y."/>
            <person name="Kane L.T."/>
            <person name="Ebling H."/>
            <person name="Zhang L."/>
            <person name="Liu B."/>
            <person name="Eaton Z."/>
            <person name="Mclaughlin S."/>
            <person name="Kingan S."/>
            <person name="Baybayan P."/>
            <person name="Concepcion G."/>
            <person name="Jordan M."/>
            <person name="Riva A."/>
            <person name="Barbazuk W."/>
            <person name="Harkins T."/>
        </authorList>
    </citation>
    <scope>NUCLEOTIDE SEQUENCE [LARGE SCALE GENOMIC DNA]</scope>
    <source>
        <strain evidence="14 15">cv. Jamaican Lion 4</strain>
        <strain evidence="13">Father</strain>
        <strain evidence="12">Mother</strain>
        <tissue evidence="13">Leaf</tissue>
    </source>
</reference>
<feature type="transmembrane region" description="Helical" evidence="10">
    <location>
        <begin position="71"/>
        <end position="89"/>
    </location>
</feature>
<evidence type="ECO:0000256" key="10">
    <source>
        <dbReference type="SAM" id="Phobius"/>
    </source>
</evidence>
<dbReference type="GO" id="GO:0061630">
    <property type="term" value="F:ubiquitin protein ligase activity"/>
    <property type="evidence" value="ECO:0007669"/>
    <property type="project" value="UniProtKB-EC"/>
</dbReference>
<keyword evidence="9 10" id="KW-0472">Membrane</keyword>
<evidence type="ECO:0000256" key="8">
    <source>
        <dbReference type="ARBA" id="ARBA00022989"/>
    </source>
</evidence>
<comment type="catalytic activity">
    <reaction evidence="1">
        <text>S-ubiquitinyl-[E2 ubiquitin-conjugating enzyme]-L-cysteine + [acceptor protein]-L-lysine = [E2 ubiquitin-conjugating enzyme]-L-cysteine + N(6)-ubiquitinyl-[acceptor protein]-L-lysine.</text>
        <dbReference type="EC" id="2.3.2.27"/>
    </reaction>
</comment>